<organism evidence="3 4">
    <name type="scientific">Sphingomonas jejuensis</name>
    <dbReference type="NCBI Taxonomy" id="904715"/>
    <lineage>
        <taxon>Bacteria</taxon>
        <taxon>Pseudomonadati</taxon>
        <taxon>Pseudomonadota</taxon>
        <taxon>Alphaproteobacteria</taxon>
        <taxon>Sphingomonadales</taxon>
        <taxon>Sphingomonadaceae</taxon>
        <taxon>Sphingomonas</taxon>
    </lineage>
</organism>
<sequence>MATLVLTSVGTLIGGPLGGAIGAVLGQSVDAAILQPKGRQGPRLTDLTVQTSSYGTAIPALFGTIRAAGTVIWSTDLREERTRTGGGKGRPSVTNYSYSASFAVLLSARRVRAVRRVWADGNLMRGAGGDWKVATGFRLHHGDEDQEVDPLIAAAEGAGRTPAHRGSAYAVFENLDLGPYGNRIPSLTFEIVADEEGAAVSTIVAEASAGDATAATDRRFVGFATGGDSVRGLIETIMAAVPLSPRDESGTIVLRPASEPVAVIDADERIDGRIGRSDGIDADVPGELTVGYHDPERDYQAGLQRARWLEGGRRAERIDLAAVIAAGSAKAIAHDRLERLWMERGRLRLSLPWRRIDLTPGDCVTLADVPGRWRIVGWTLEEMRVELELVRTRGTAQPTSLAASPGRSVSAVDLPHGETRLVVLEPRTGIARADGAPQLSIAAAGAAGWRSAGLLLSVDGGQSFDPAGSTAAPAVIGTVGDPLPPAATAIRDDRTAIEVVLPHAGMVLHDMDDAGLSAGRNLAAVGEEIIQFGRAEPLGQGRWRLSRLLRGRRGTEDAVKRHGAGEAFVLLEPGATATVLLPPAAAGGSAIVIASGPGDPPDGVRAARSDVGSALRPPAPCHLVLRPDEAGAWLGWTRRSRADWDWRDGVDASLGEAIERYRITIEAAGETRIVETGEPRLHVHTQTLSMGASFAVQQVGDWGLSGRTVLQVGNLGGMHG</sequence>
<dbReference type="Pfam" id="PF13550">
    <property type="entry name" value="Phage-tail_3"/>
    <property type="match status" value="1"/>
</dbReference>
<evidence type="ECO:0000259" key="2">
    <source>
        <dbReference type="Pfam" id="PF23666"/>
    </source>
</evidence>
<proteinExistence type="predicted"/>
<dbReference type="RefSeq" id="WP_167952303.1">
    <property type="nucleotide sequence ID" value="NZ_JAATJE010000001.1"/>
</dbReference>
<name>A0ABX0XHM3_9SPHN</name>
<dbReference type="Proteomes" id="UP000734218">
    <property type="component" value="Unassembled WGS sequence"/>
</dbReference>
<evidence type="ECO:0000259" key="1">
    <source>
        <dbReference type="Pfam" id="PF13550"/>
    </source>
</evidence>
<dbReference type="InterPro" id="IPR032876">
    <property type="entry name" value="J_dom"/>
</dbReference>
<protein>
    <recommendedName>
        <fullName evidence="5">Tip attachment protein J domain-containing protein</fullName>
    </recommendedName>
</protein>
<gene>
    <name evidence="3" type="ORF">GGR88_000305</name>
</gene>
<evidence type="ECO:0000313" key="3">
    <source>
        <dbReference type="EMBL" id="NJC32831.1"/>
    </source>
</evidence>
<dbReference type="EMBL" id="JAATJE010000001">
    <property type="protein sequence ID" value="NJC32831.1"/>
    <property type="molecule type" value="Genomic_DNA"/>
</dbReference>
<feature type="domain" description="Rcc01698-like C-terminal" evidence="2">
    <location>
        <begin position="474"/>
        <end position="569"/>
    </location>
</feature>
<keyword evidence="4" id="KW-1185">Reference proteome</keyword>
<dbReference type="InterPro" id="IPR056490">
    <property type="entry name" value="Rcc01698_C"/>
</dbReference>
<reference evidence="3 4" key="1">
    <citation type="submission" date="2020-03" db="EMBL/GenBank/DDBJ databases">
        <title>Genomic Encyclopedia of Type Strains, Phase IV (KMG-IV): sequencing the most valuable type-strain genomes for metagenomic binning, comparative biology and taxonomic classification.</title>
        <authorList>
            <person name="Goeker M."/>
        </authorList>
    </citation>
    <scope>NUCLEOTIDE SEQUENCE [LARGE SCALE GENOMIC DNA]</scope>
    <source>
        <strain evidence="3 4">DSM 27651</strain>
    </source>
</reference>
<comment type="caution">
    <text evidence="3">The sequence shown here is derived from an EMBL/GenBank/DDBJ whole genome shotgun (WGS) entry which is preliminary data.</text>
</comment>
<accession>A0ABX0XHM3</accession>
<feature type="domain" description="Tip attachment protein J" evidence="1">
    <location>
        <begin position="227"/>
        <end position="378"/>
    </location>
</feature>
<evidence type="ECO:0000313" key="4">
    <source>
        <dbReference type="Proteomes" id="UP000734218"/>
    </source>
</evidence>
<evidence type="ECO:0008006" key="5">
    <source>
        <dbReference type="Google" id="ProtNLM"/>
    </source>
</evidence>
<dbReference type="Pfam" id="PF23666">
    <property type="entry name" value="Rcc01698_C"/>
    <property type="match status" value="1"/>
</dbReference>